<keyword evidence="2" id="KW-1185">Reference proteome</keyword>
<accession>A0A7W9QE76</accession>
<protein>
    <submittedName>
        <fullName evidence="1">Uncharacterized protein</fullName>
    </submittedName>
</protein>
<evidence type="ECO:0000313" key="1">
    <source>
        <dbReference type="EMBL" id="MBB5938615.1"/>
    </source>
</evidence>
<organism evidence="1 2">
    <name type="scientific">Streptomyces zagrosensis</name>
    <dbReference type="NCBI Taxonomy" id="1042984"/>
    <lineage>
        <taxon>Bacteria</taxon>
        <taxon>Bacillati</taxon>
        <taxon>Actinomycetota</taxon>
        <taxon>Actinomycetes</taxon>
        <taxon>Kitasatosporales</taxon>
        <taxon>Streptomycetaceae</taxon>
        <taxon>Streptomyces</taxon>
    </lineage>
</organism>
<dbReference type="AlphaFoldDB" id="A0A7W9QE76"/>
<dbReference type="Proteomes" id="UP000588098">
    <property type="component" value="Unassembled WGS sequence"/>
</dbReference>
<sequence length="164" mass="18764">MLIGCMRSTLLIEKGSHMRDLRKFGQLRARQRKASCGDVSPRRTCDCAVRRADWTLGGGGSRAPFRLPISRTRSSEAAGARDFTLATSRHSGRSYWRIVAKRNLRGDVFSCGWRTALSGDCWWQSHAVFPYKYLDMRVVWKYRGILGLPLRHAVDESVREKLLF</sequence>
<name>A0A7W9QE76_9ACTN</name>
<comment type="caution">
    <text evidence="1">The sequence shown here is derived from an EMBL/GenBank/DDBJ whole genome shotgun (WGS) entry which is preliminary data.</text>
</comment>
<evidence type="ECO:0000313" key="2">
    <source>
        <dbReference type="Proteomes" id="UP000588098"/>
    </source>
</evidence>
<reference evidence="1 2" key="1">
    <citation type="submission" date="2020-08" db="EMBL/GenBank/DDBJ databases">
        <title>Genomic Encyclopedia of Type Strains, Phase III (KMG-III): the genomes of soil and plant-associated and newly described type strains.</title>
        <authorList>
            <person name="Whitman W."/>
        </authorList>
    </citation>
    <scope>NUCLEOTIDE SEQUENCE [LARGE SCALE GENOMIC DNA]</scope>
    <source>
        <strain evidence="1 2">CECT 8305</strain>
    </source>
</reference>
<gene>
    <name evidence="1" type="ORF">FHS42_005704</name>
</gene>
<dbReference type="EMBL" id="JACHJL010000017">
    <property type="protein sequence ID" value="MBB5938615.1"/>
    <property type="molecule type" value="Genomic_DNA"/>
</dbReference>
<proteinExistence type="predicted"/>